<dbReference type="PROSITE" id="PS01124">
    <property type="entry name" value="HTH_ARAC_FAMILY_2"/>
    <property type="match status" value="1"/>
</dbReference>
<evidence type="ECO:0000313" key="6">
    <source>
        <dbReference type="Proteomes" id="UP000245488"/>
    </source>
</evidence>
<dbReference type="Proteomes" id="UP000245488">
    <property type="component" value="Chromosome"/>
</dbReference>
<dbReference type="InterPro" id="IPR013096">
    <property type="entry name" value="Cupin_2"/>
</dbReference>
<feature type="domain" description="HTH araC/xylS-type" evidence="4">
    <location>
        <begin position="193"/>
        <end position="291"/>
    </location>
</feature>
<dbReference type="InterPro" id="IPR018060">
    <property type="entry name" value="HTH_AraC"/>
</dbReference>
<accession>A0A317G000</accession>
<gene>
    <name evidence="5" type="ORF">CPT75_06655</name>
</gene>
<name>A0A317G000_BUTFI</name>
<dbReference type="Gene3D" id="1.10.10.60">
    <property type="entry name" value="Homeodomain-like"/>
    <property type="match status" value="2"/>
</dbReference>
<dbReference type="PANTHER" id="PTHR43280:SF28">
    <property type="entry name" value="HTH-TYPE TRANSCRIPTIONAL ACTIVATOR RHAS"/>
    <property type="match status" value="1"/>
</dbReference>
<evidence type="ECO:0000313" key="5">
    <source>
        <dbReference type="EMBL" id="PWT26807.1"/>
    </source>
</evidence>
<dbReference type="GO" id="GO:0043565">
    <property type="term" value="F:sequence-specific DNA binding"/>
    <property type="evidence" value="ECO:0007669"/>
    <property type="project" value="InterPro"/>
</dbReference>
<dbReference type="InterPro" id="IPR014710">
    <property type="entry name" value="RmlC-like_jellyroll"/>
</dbReference>
<keyword evidence="3" id="KW-0804">Transcription</keyword>
<dbReference type="PRINTS" id="PR00032">
    <property type="entry name" value="HTHARAC"/>
</dbReference>
<dbReference type="EMBL" id="NXNG01000001">
    <property type="protein sequence ID" value="PWT26807.1"/>
    <property type="molecule type" value="Genomic_DNA"/>
</dbReference>
<dbReference type="InterPro" id="IPR009057">
    <property type="entry name" value="Homeodomain-like_sf"/>
</dbReference>
<reference evidence="5 6" key="1">
    <citation type="submission" date="2017-09" db="EMBL/GenBank/DDBJ databases">
        <title>High-quality draft genome sequence of Butyrivibrio fibrisolvens INBov1, isolated from cow rumen.</title>
        <authorList>
            <person name="Rodriguez Hernaez J."/>
            <person name="Rivarola M."/>
            <person name="Paniego N."/>
            <person name="Cravero S."/>
            <person name="Ceron Cucchi M."/>
            <person name="Martinez M.C."/>
        </authorList>
    </citation>
    <scope>NUCLEOTIDE SEQUENCE [LARGE SCALE GENOMIC DNA]</scope>
    <source>
        <strain evidence="5 6">INBov1</strain>
    </source>
</reference>
<dbReference type="PANTHER" id="PTHR43280">
    <property type="entry name" value="ARAC-FAMILY TRANSCRIPTIONAL REGULATOR"/>
    <property type="match status" value="1"/>
</dbReference>
<evidence type="ECO:0000256" key="1">
    <source>
        <dbReference type="ARBA" id="ARBA00023015"/>
    </source>
</evidence>
<dbReference type="SUPFAM" id="SSF51182">
    <property type="entry name" value="RmlC-like cupins"/>
    <property type="match status" value="1"/>
</dbReference>
<evidence type="ECO:0000259" key="4">
    <source>
        <dbReference type="PROSITE" id="PS01124"/>
    </source>
</evidence>
<dbReference type="SMART" id="SM00342">
    <property type="entry name" value="HTH_ARAC"/>
    <property type="match status" value="1"/>
</dbReference>
<evidence type="ECO:0000256" key="3">
    <source>
        <dbReference type="ARBA" id="ARBA00023163"/>
    </source>
</evidence>
<comment type="caution">
    <text evidence="5">The sequence shown here is derived from an EMBL/GenBank/DDBJ whole genome shotgun (WGS) entry which is preliminary data.</text>
</comment>
<dbReference type="GO" id="GO:0003700">
    <property type="term" value="F:DNA-binding transcription factor activity"/>
    <property type="evidence" value="ECO:0007669"/>
    <property type="project" value="InterPro"/>
</dbReference>
<keyword evidence="1" id="KW-0805">Transcription regulation</keyword>
<organism evidence="5 6">
    <name type="scientific">Butyrivibrio fibrisolvens</name>
    <dbReference type="NCBI Taxonomy" id="831"/>
    <lineage>
        <taxon>Bacteria</taxon>
        <taxon>Bacillati</taxon>
        <taxon>Bacillota</taxon>
        <taxon>Clostridia</taxon>
        <taxon>Lachnospirales</taxon>
        <taxon>Lachnospiraceae</taxon>
        <taxon>Butyrivibrio</taxon>
    </lineage>
</organism>
<dbReference type="CDD" id="cd02208">
    <property type="entry name" value="cupin_RmlC-like"/>
    <property type="match status" value="1"/>
</dbReference>
<dbReference type="RefSeq" id="WP_110072500.1">
    <property type="nucleotide sequence ID" value="NZ_CM009896.1"/>
</dbReference>
<keyword evidence="6" id="KW-1185">Reference proteome</keyword>
<dbReference type="SUPFAM" id="SSF46689">
    <property type="entry name" value="Homeodomain-like"/>
    <property type="match status" value="2"/>
</dbReference>
<keyword evidence="2" id="KW-0238">DNA-binding</keyword>
<dbReference type="InterPro" id="IPR011051">
    <property type="entry name" value="RmlC_Cupin_sf"/>
</dbReference>
<dbReference type="Pfam" id="PF12833">
    <property type="entry name" value="HTH_18"/>
    <property type="match status" value="1"/>
</dbReference>
<sequence>MNNYHSLVLDQKESTKHGEHSFPVQKYITTLSADCPVVTTHWHEEAELTMLIEGDCTYQIDLKEYHIQAGDLVFIPPLILHSIYNKLNNEILSETFVFHLNFLGANTTDICSTQYLTPIMNLEFSIPFIISPEHKAYCSLKDIYYQISNLYAEKSYGYELAIKGLLLQAIFLLLQTREKTNSPNVSNKSDNLRSVLDYIELNYAKNLTISELADICNFSDYHFMRFFKKHMNMTCIEYINNLRLEKSIELFKQGNTSIVDVSLSVGFNNLSYFHRAFKKKYHMTPLSYIKLTHP</sequence>
<dbReference type="AlphaFoldDB" id="A0A317G000"/>
<protein>
    <submittedName>
        <fullName evidence="5">AraC family transcriptional regulator</fullName>
    </submittedName>
</protein>
<dbReference type="InterPro" id="IPR020449">
    <property type="entry name" value="Tscrpt_reg_AraC-type_HTH"/>
</dbReference>
<evidence type="ECO:0000256" key="2">
    <source>
        <dbReference type="ARBA" id="ARBA00023125"/>
    </source>
</evidence>
<proteinExistence type="predicted"/>
<dbReference type="Pfam" id="PF07883">
    <property type="entry name" value="Cupin_2"/>
    <property type="match status" value="1"/>
</dbReference>
<dbReference type="Gene3D" id="2.60.120.10">
    <property type="entry name" value="Jelly Rolls"/>
    <property type="match status" value="1"/>
</dbReference>